<dbReference type="SUPFAM" id="SSF53067">
    <property type="entry name" value="Actin-like ATPase domain"/>
    <property type="match status" value="2"/>
</dbReference>
<organism evidence="2 3">
    <name type="scientific">Devosia aurantiaca</name>
    <dbReference type="NCBI Taxonomy" id="2714858"/>
    <lineage>
        <taxon>Bacteria</taxon>
        <taxon>Pseudomonadati</taxon>
        <taxon>Pseudomonadota</taxon>
        <taxon>Alphaproteobacteria</taxon>
        <taxon>Hyphomicrobiales</taxon>
        <taxon>Devosiaceae</taxon>
        <taxon>Devosia</taxon>
    </lineage>
</organism>
<proteinExistence type="predicted"/>
<dbReference type="PANTHER" id="PTHR43190">
    <property type="entry name" value="N-ACETYL-D-GLUCOSAMINE KINASE"/>
    <property type="match status" value="1"/>
</dbReference>
<dbReference type="RefSeq" id="WP_164535247.1">
    <property type="nucleotide sequence ID" value="NZ_JAALFG010000004.1"/>
</dbReference>
<sequence>MKEVHLGFDVGGTASRWVACDPNGQVVARGSVDGATAHVFNPAERQRLGTALAQVAAALAANDLVAVGMVGGLTGFGSAAATEIGALAKEVLGLAPAQLLLTDDIVLAFAAQFQPGEGHLVSAGTGSIGVHIASDGTMTRVGGRGILIDDAGSGSWIALRALDAIYRVLDRTGSFAEVHQLAEALLALIGGNEWHHVRQYVYGGDRGRIGALAVGVAQAAAAGDATALEILRNAGVELARLARALETRAGERQVAFIGGVLKLHPTIGAEIAKELSSIAISYPTSDTALAAARLQAGKDGQRWRAILSQFG</sequence>
<dbReference type="InterPro" id="IPR002731">
    <property type="entry name" value="ATPase_BadF"/>
</dbReference>
<dbReference type="Pfam" id="PF01869">
    <property type="entry name" value="BcrAD_BadFG"/>
    <property type="match status" value="1"/>
</dbReference>
<dbReference type="PANTHER" id="PTHR43190:SF3">
    <property type="entry name" value="N-ACETYL-D-GLUCOSAMINE KINASE"/>
    <property type="match status" value="1"/>
</dbReference>
<dbReference type="InterPro" id="IPR043129">
    <property type="entry name" value="ATPase_NBD"/>
</dbReference>
<dbReference type="Proteomes" id="UP000474802">
    <property type="component" value="Unassembled WGS sequence"/>
</dbReference>
<reference evidence="2 3" key="2">
    <citation type="submission" date="2020-03" db="EMBL/GenBank/DDBJ databases">
        <title>Devosia chinhatensis sp. nov., isolated from a hexachlorocyclohexane (HCH) dump site in India.</title>
        <authorList>
            <person name="Kumar M."/>
            <person name="Lal R."/>
        </authorList>
    </citation>
    <scope>NUCLEOTIDE SEQUENCE [LARGE SCALE GENOMIC DNA]</scope>
    <source>
        <strain evidence="2 3">H239</strain>
    </source>
</reference>
<keyword evidence="3" id="KW-1185">Reference proteome</keyword>
<dbReference type="Gene3D" id="3.30.420.40">
    <property type="match status" value="2"/>
</dbReference>
<accession>A0A6M1SV79</accession>
<dbReference type="GO" id="GO:0016301">
    <property type="term" value="F:kinase activity"/>
    <property type="evidence" value="ECO:0007669"/>
    <property type="project" value="UniProtKB-KW"/>
</dbReference>
<evidence type="ECO:0000259" key="1">
    <source>
        <dbReference type="Pfam" id="PF01869"/>
    </source>
</evidence>
<name>A0A6M1SV79_9HYPH</name>
<keyword evidence="2" id="KW-0418">Kinase</keyword>
<gene>
    <name evidence="2" type="ORF">G5575_16275</name>
</gene>
<dbReference type="AlphaFoldDB" id="A0A6M1SV79"/>
<keyword evidence="2" id="KW-0808">Transferase</keyword>
<feature type="domain" description="ATPase BadF/BadG/BcrA/BcrD type" evidence="1">
    <location>
        <begin position="6"/>
        <end position="267"/>
    </location>
</feature>
<dbReference type="EMBL" id="JAALFG010000004">
    <property type="protein sequence ID" value="NGP18995.1"/>
    <property type="molecule type" value="Genomic_DNA"/>
</dbReference>
<protein>
    <submittedName>
        <fullName evidence="2">N-acetylglucosamine kinase</fullName>
    </submittedName>
</protein>
<reference evidence="2 3" key="1">
    <citation type="submission" date="2020-02" db="EMBL/GenBank/DDBJ databases">
        <authorList>
            <person name="Khan S.A."/>
            <person name="Jeon C.O."/>
            <person name="Chun B.H."/>
        </authorList>
    </citation>
    <scope>NUCLEOTIDE SEQUENCE [LARGE SCALE GENOMIC DNA]</scope>
    <source>
        <strain evidence="2 3">H239</strain>
    </source>
</reference>
<evidence type="ECO:0000313" key="2">
    <source>
        <dbReference type="EMBL" id="NGP18995.1"/>
    </source>
</evidence>
<comment type="caution">
    <text evidence="2">The sequence shown here is derived from an EMBL/GenBank/DDBJ whole genome shotgun (WGS) entry which is preliminary data.</text>
</comment>
<dbReference type="InterPro" id="IPR052519">
    <property type="entry name" value="Euk-type_GlcNAc_Kinase"/>
</dbReference>
<evidence type="ECO:0000313" key="3">
    <source>
        <dbReference type="Proteomes" id="UP000474802"/>
    </source>
</evidence>